<sequence length="110" mass="12400">MANTKHFCPGFVTFKTHILMDMIKEPLGRLADPKLLPWLLETARPRSRCKWILPVYRMCHESHILVFTGPAFTTRHLICSVYLACSLLAFLPPCQPQKAVFPSFAPGSGS</sequence>
<reference evidence="1 2" key="1">
    <citation type="submission" date="2024-07" db="EMBL/GenBank/DDBJ databases">
        <title>Section-level genome sequencing and comparative genomics of Aspergillus sections Usti and Cavernicolus.</title>
        <authorList>
            <consortium name="Lawrence Berkeley National Laboratory"/>
            <person name="Nybo J.L."/>
            <person name="Vesth T.C."/>
            <person name="Theobald S."/>
            <person name="Frisvad J.C."/>
            <person name="Larsen T.O."/>
            <person name="Kjaerboelling I."/>
            <person name="Rothschild-Mancinelli K."/>
            <person name="Lyhne E.K."/>
            <person name="Kogle M.E."/>
            <person name="Barry K."/>
            <person name="Clum A."/>
            <person name="Na H."/>
            <person name="Ledsgaard L."/>
            <person name="Lin J."/>
            <person name="Lipzen A."/>
            <person name="Kuo A."/>
            <person name="Riley R."/>
            <person name="Mondo S."/>
            <person name="LaButti K."/>
            <person name="Haridas S."/>
            <person name="Pangalinan J."/>
            <person name="Salamov A.A."/>
            <person name="Simmons B.A."/>
            <person name="Magnuson J.K."/>
            <person name="Chen J."/>
            <person name="Drula E."/>
            <person name="Henrissat B."/>
            <person name="Wiebenga A."/>
            <person name="Lubbers R.J."/>
            <person name="Gomes A.C."/>
            <person name="Macurrencykelacurrency M.R."/>
            <person name="Stajich J."/>
            <person name="Grigoriev I.V."/>
            <person name="Mortensen U.H."/>
            <person name="De vries R.P."/>
            <person name="Baker S.E."/>
            <person name="Andersen M.R."/>
        </authorList>
    </citation>
    <scope>NUCLEOTIDE SEQUENCE [LARGE SCALE GENOMIC DNA]</scope>
    <source>
        <strain evidence="1 2">CBS 756.74</strain>
    </source>
</reference>
<proteinExistence type="predicted"/>
<keyword evidence="2" id="KW-1185">Reference proteome</keyword>
<protein>
    <submittedName>
        <fullName evidence="1">Uncharacterized protein</fullName>
    </submittedName>
</protein>
<dbReference type="EMBL" id="JBFXLR010000033">
    <property type="protein sequence ID" value="KAL2846287.1"/>
    <property type="molecule type" value="Genomic_DNA"/>
</dbReference>
<accession>A0ABR4K2Q7</accession>
<evidence type="ECO:0000313" key="2">
    <source>
        <dbReference type="Proteomes" id="UP001610444"/>
    </source>
</evidence>
<comment type="caution">
    <text evidence="1">The sequence shown here is derived from an EMBL/GenBank/DDBJ whole genome shotgun (WGS) entry which is preliminary data.</text>
</comment>
<name>A0ABR4K2Q7_9EURO</name>
<gene>
    <name evidence="1" type="ORF">BJX68DRAFT_241127</name>
</gene>
<dbReference type="Proteomes" id="UP001610444">
    <property type="component" value="Unassembled WGS sequence"/>
</dbReference>
<dbReference type="GeneID" id="98155958"/>
<evidence type="ECO:0000313" key="1">
    <source>
        <dbReference type="EMBL" id="KAL2846287.1"/>
    </source>
</evidence>
<organism evidence="1 2">
    <name type="scientific">Aspergillus pseudodeflectus</name>
    <dbReference type="NCBI Taxonomy" id="176178"/>
    <lineage>
        <taxon>Eukaryota</taxon>
        <taxon>Fungi</taxon>
        <taxon>Dikarya</taxon>
        <taxon>Ascomycota</taxon>
        <taxon>Pezizomycotina</taxon>
        <taxon>Eurotiomycetes</taxon>
        <taxon>Eurotiomycetidae</taxon>
        <taxon>Eurotiales</taxon>
        <taxon>Aspergillaceae</taxon>
        <taxon>Aspergillus</taxon>
        <taxon>Aspergillus subgen. Nidulantes</taxon>
    </lineage>
</organism>
<dbReference type="RefSeq" id="XP_070897102.1">
    <property type="nucleotide sequence ID" value="XM_071040794.1"/>
</dbReference>